<proteinExistence type="predicted"/>
<gene>
    <name evidence="1" type="ORF">X801_05903</name>
</gene>
<reference evidence="1 2" key="1">
    <citation type="submission" date="2015-03" db="EMBL/GenBank/DDBJ databases">
        <title>Draft genome of the nematode, Opisthorchis viverrini.</title>
        <authorList>
            <person name="Mitreva M."/>
        </authorList>
    </citation>
    <scope>NUCLEOTIDE SEQUENCE [LARGE SCALE GENOMIC DNA]</scope>
    <source>
        <strain evidence="1">Khon Kaen</strain>
    </source>
</reference>
<organism evidence="1 2">
    <name type="scientific">Opisthorchis viverrini</name>
    <name type="common">Southeast Asian liver fluke</name>
    <dbReference type="NCBI Taxonomy" id="6198"/>
    <lineage>
        <taxon>Eukaryota</taxon>
        <taxon>Metazoa</taxon>
        <taxon>Spiralia</taxon>
        <taxon>Lophotrochozoa</taxon>
        <taxon>Platyhelminthes</taxon>
        <taxon>Trematoda</taxon>
        <taxon>Digenea</taxon>
        <taxon>Opisthorchiida</taxon>
        <taxon>Opisthorchiata</taxon>
        <taxon>Opisthorchiidae</taxon>
        <taxon>Opisthorchis</taxon>
    </lineage>
</organism>
<dbReference type="AlphaFoldDB" id="A0A1S8WUS5"/>
<name>A0A1S8WUS5_OPIVI</name>
<feature type="non-terminal residue" evidence="1">
    <location>
        <position position="199"/>
    </location>
</feature>
<dbReference type="Proteomes" id="UP000243686">
    <property type="component" value="Unassembled WGS sequence"/>
</dbReference>
<keyword evidence="2" id="KW-1185">Reference proteome</keyword>
<accession>A0A1S8WUS5</accession>
<sequence>MDSQSSLDFTYDEGEEKLKKAVDQDNLWEVERVLSDHPEVGKLIASETPQHNVSTMLLRPLGVIDDFWRCQLMKNISEYLIVNFLDPSQVLTQTCAMLLELRMSTPTKGTNEWTLRPCPPDVAHIHLEHCVGYPWCLLQCWQEKFPEWEFTSKCLENLVPFWVLHRFRTRVSTDSTGIDPPSLLDCCRISIRTGLIKLQ</sequence>
<evidence type="ECO:0000313" key="1">
    <source>
        <dbReference type="EMBL" id="OON18246.1"/>
    </source>
</evidence>
<evidence type="ECO:0000313" key="2">
    <source>
        <dbReference type="Proteomes" id="UP000243686"/>
    </source>
</evidence>
<dbReference type="EMBL" id="KV894392">
    <property type="protein sequence ID" value="OON18246.1"/>
    <property type="molecule type" value="Genomic_DNA"/>
</dbReference>
<protein>
    <submittedName>
        <fullName evidence="1">Uncharacterized protein</fullName>
    </submittedName>
</protein>